<evidence type="ECO:0000313" key="2">
    <source>
        <dbReference type="Proteomes" id="UP001157960"/>
    </source>
</evidence>
<accession>A0ABY1PI43</accession>
<name>A0ABY1PI43_9FLAO</name>
<dbReference type="Proteomes" id="UP001157960">
    <property type="component" value="Unassembled WGS sequence"/>
</dbReference>
<reference evidence="1 2" key="1">
    <citation type="submission" date="2017-05" db="EMBL/GenBank/DDBJ databases">
        <authorList>
            <person name="Varghese N."/>
            <person name="Submissions S."/>
        </authorList>
    </citation>
    <scope>NUCLEOTIDE SEQUENCE [LARGE SCALE GENOMIC DNA]</scope>
    <source>
        <strain evidence="1 2">DSM 28214</strain>
    </source>
</reference>
<keyword evidence="2" id="KW-1185">Reference proteome</keyword>
<protein>
    <submittedName>
        <fullName evidence="1">Uncharacterized protein</fullName>
    </submittedName>
</protein>
<organism evidence="1 2">
    <name type="scientific">Chryseobacterium profundimaris</name>
    <dbReference type="NCBI Taxonomy" id="1387275"/>
    <lineage>
        <taxon>Bacteria</taxon>
        <taxon>Pseudomonadati</taxon>
        <taxon>Bacteroidota</taxon>
        <taxon>Flavobacteriia</taxon>
        <taxon>Flavobacteriales</taxon>
        <taxon>Weeksellaceae</taxon>
        <taxon>Chryseobacterium group</taxon>
        <taxon>Chryseobacterium</taxon>
    </lineage>
</organism>
<evidence type="ECO:0000313" key="1">
    <source>
        <dbReference type="EMBL" id="SMP34910.1"/>
    </source>
</evidence>
<proteinExistence type="predicted"/>
<comment type="caution">
    <text evidence="1">The sequence shown here is derived from an EMBL/GenBank/DDBJ whole genome shotgun (WGS) entry which is preliminary data.</text>
</comment>
<dbReference type="RefSeq" id="WP_283423729.1">
    <property type="nucleotide sequence ID" value="NZ_FXTZ01000019.1"/>
</dbReference>
<sequence length="173" mass="20527">MIIEALLISQPYSGEYSERIYDKESVWNSQNWTFIKFTNDDYSEWCGQFRGMPRKVAISKQNKTVLVLTSDYLFQLDLKTANLIDIEDQPQYKNLTVAPNGDFILADYYNFDKITTTIKEKESIESPIQMDMIEFKKWDDEKLKFTCNEFLNWPRHLTMTYNIQTNKIEIKNG</sequence>
<gene>
    <name evidence="1" type="ORF">SAMN06264346_11931</name>
</gene>
<dbReference type="EMBL" id="FXTZ01000019">
    <property type="protein sequence ID" value="SMP34910.1"/>
    <property type="molecule type" value="Genomic_DNA"/>
</dbReference>
<dbReference type="SUPFAM" id="SSF82171">
    <property type="entry name" value="DPP6 N-terminal domain-like"/>
    <property type="match status" value="1"/>
</dbReference>